<comment type="caution">
    <text evidence="4">The sequence shown here is derived from an EMBL/GenBank/DDBJ whole genome shotgun (WGS) entry which is preliminary data.</text>
</comment>
<dbReference type="PANTHER" id="PTHR43353:SF5">
    <property type="entry name" value="SUCCINATE-SEMIALDEHYDE DEHYDROGENASE, MITOCHONDRIAL"/>
    <property type="match status" value="1"/>
</dbReference>
<sequence>MTAKKKPAQKKAFAEYDGALKTLDQAKQKWVQTGIQERLTILQDIKDALKSVADDWVAAAVRHKGIPEGSSLEGEEWFGGPYSMMTSCSGFMQTLSQMQDKAYLDNLHMREVATGQTAVRVLPHSTWDHLLMSGVKAEIWMQPGVTADNLKQHVAKIYDIPVDQRVGKVALILGAGNVASIAPLDCFQKLFVEDQVTLLKMNPVNDYLAEFLEVSLKPLIDRDVLRIVKGDGAVGAYLTDHPLVEEIHVTGAAATHDAIVWGPGEEGVRNKAKNTPKNTRHVTSELGGVCPTIVVPGPWSRADIKFQAENIATQKLNNSGFNCVAFQALILPRGWNKTDALMDQIRKFIGNSRREAYYPGAKVRLDEFARHSKNAERIERDGTLDFVITNLEDDKDGYYRTTEVFGPAFSTLELDAPDPETYLRAAIAYANDQLEGTLGANIIIHPTTIWKIGKITFEKIIAELRYGAIAINTWTGLAYMTAQCPWGAFPGHTKQDIQSGIGTVHNTMMLEQTERSVVQAPWSPFPNNLLFAGDLSLMPKPPWLVGSKNQAVMGRLLTDFYHQPNWFKLQAIMMNAVAA</sequence>
<dbReference type="EMBL" id="JAMFMB010000039">
    <property type="protein sequence ID" value="MCL6285838.1"/>
    <property type="molecule type" value="Genomic_DNA"/>
</dbReference>
<feature type="domain" description="Aldehyde dehydrogenase" evidence="3">
    <location>
        <begin position="220"/>
        <end position="400"/>
    </location>
</feature>
<proteinExistence type="inferred from homology"/>
<dbReference type="SUPFAM" id="SSF53720">
    <property type="entry name" value="ALDH-like"/>
    <property type="match status" value="1"/>
</dbReference>
<comment type="similarity">
    <text evidence="1">Belongs to the aldehyde dehydrogenase family.</text>
</comment>
<evidence type="ECO:0000313" key="4">
    <source>
        <dbReference type="EMBL" id="MCL6285838.1"/>
    </source>
</evidence>
<dbReference type="InterPro" id="IPR016163">
    <property type="entry name" value="Ald_DH_C"/>
</dbReference>
<gene>
    <name evidence="4" type="ORF">M3P21_20155</name>
</gene>
<dbReference type="Gene3D" id="3.40.309.10">
    <property type="entry name" value="Aldehyde Dehydrogenase, Chain A, domain 2"/>
    <property type="match status" value="1"/>
</dbReference>
<evidence type="ECO:0000259" key="3">
    <source>
        <dbReference type="Pfam" id="PF00171"/>
    </source>
</evidence>
<dbReference type="InterPro" id="IPR050740">
    <property type="entry name" value="Aldehyde_DH_Superfamily"/>
</dbReference>
<dbReference type="InterPro" id="IPR015590">
    <property type="entry name" value="Aldehyde_DH_dom"/>
</dbReference>
<dbReference type="InterPro" id="IPR016161">
    <property type="entry name" value="Ald_DH/histidinol_DH"/>
</dbReference>
<dbReference type="Gene3D" id="3.40.605.10">
    <property type="entry name" value="Aldehyde Dehydrogenase, Chain A, domain 1"/>
    <property type="match status" value="1"/>
</dbReference>
<keyword evidence="2" id="KW-0560">Oxidoreductase</keyword>
<keyword evidence="5" id="KW-1185">Reference proteome</keyword>
<dbReference type="InterPro" id="IPR016162">
    <property type="entry name" value="Ald_DH_N"/>
</dbReference>
<evidence type="ECO:0000313" key="5">
    <source>
        <dbReference type="Proteomes" id="UP001203880"/>
    </source>
</evidence>
<protein>
    <submittedName>
        <fullName evidence="4">Aldehyde dehydrogenase family protein</fullName>
    </submittedName>
</protein>
<name>A0ABT0Q9I7_9RHOB</name>
<organism evidence="4 5">
    <name type="scientific">Ruegeria spongiae</name>
    <dbReference type="NCBI Taxonomy" id="2942209"/>
    <lineage>
        <taxon>Bacteria</taxon>
        <taxon>Pseudomonadati</taxon>
        <taxon>Pseudomonadota</taxon>
        <taxon>Alphaproteobacteria</taxon>
        <taxon>Rhodobacterales</taxon>
        <taxon>Roseobacteraceae</taxon>
        <taxon>Ruegeria</taxon>
    </lineage>
</organism>
<reference evidence="4" key="1">
    <citation type="submission" date="2022-05" db="EMBL/GenBank/DDBJ databases">
        <authorList>
            <person name="Park J.-S."/>
        </authorList>
    </citation>
    <scope>NUCLEOTIDE SEQUENCE</scope>
    <source>
        <strain evidence="4">2012CJ41-6</strain>
    </source>
</reference>
<dbReference type="RefSeq" id="WP_249713032.1">
    <property type="nucleotide sequence ID" value="NZ_JAMFMB010000039.1"/>
</dbReference>
<evidence type="ECO:0000256" key="2">
    <source>
        <dbReference type="ARBA" id="ARBA00023002"/>
    </source>
</evidence>
<accession>A0ABT0Q9I7</accession>
<dbReference type="Proteomes" id="UP001203880">
    <property type="component" value="Unassembled WGS sequence"/>
</dbReference>
<dbReference type="PANTHER" id="PTHR43353">
    <property type="entry name" value="SUCCINATE-SEMIALDEHYDE DEHYDROGENASE, MITOCHONDRIAL"/>
    <property type="match status" value="1"/>
</dbReference>
<evidence type="ECO:0000256" key="1">
    <source>
        <dbReference type="ARBA" id="ARBA00009986"/>
    </source>
</evidence>
<dbReference type="Pfam" id="PF00171">
    <property type="entry name" value="Aldedh"/>
    <property type="match status" value="1"/>
</dbReference>